<evidence type="ECO:0000313" key="10">
    <source>
        <dbReference type="Proteomes" id="UP000326570"/>
    </source>
</evidence>
<evidence type="ECO:0000256" key="7">
    <source>
        <dbReference type="SAM" id="Phobius"/>
    </source>
</evidence>
<evidence type="ECO:0000256" key="6">
    <source>
        <dbReference type="RuleBase" id="RU003983"/>
    </source>
</evidence>
<dbReference type="GO" id="GO:0051603">
    <property type="term" value="P:proteolysis involved in protein catabolic process"/>
    <property type="evidence" value="ECO:0007669"/>
    <property type="project" value="TreeGrafter"/>
</dbReference>
<keyword evidence="1 6" id="KW-0645">Protease</keyword>
<dbReference type="GO" id="GO:0016020">
    <property type="term" value="C:membrane"/>
    <property type="evidence" value="ECO:0007669"/>
    <property type="project" value="TreeGrafter"/>
</dbReference>
<evidence type="ECO:0000256" key="5">
    <source>
        <dbReference type="ARBA" id="ARBA00023049"/>
    </source>
</evidence>
<evidence type="ECO:0000256" key="3">
    <source>
        <dbReference type="ARBA" id="ARBA00022801"/>
    </source>
</evidence>
<keyword evidence="7" id="KW-0472">Membrane</keyword>
<dbReference type="InterPro" id="IPR051156">
    <property type="entry name" value="Mito/Outer_Membr_Metalloprot"/>
</dbReference>
<gene>
    <name evidence="9" type="ORF">F0P94_11350</name>
</gene>
<dbReference type="GO" id="GO:0046872">
    <property type="term" value="F:metal ion binding"/>
    <property type="evidence" value="ECO:0007669"/>
    <property type="project" value="UniProtKB-KW"/>
</dbReference>
<reference evidence="9 10" key="1">
    <citation type="submission" date="2019-09" db="EMBL/GenBank/DDBJ databases">
        <title>Genome sequence of Adhaeribacter sp. M2.</title>
        <authorList>
            <person name="Srinivasan S."/>
        </authorList>
    </citation>
    <scope>NUCLEOTIDE SEQUENCE [LARGE SCALE GENOMIC DNA]</scope>
    <source>
        <strain evidence="9 10">M2</strain>
    </source>
</reference>
<keyword evidence="10" id="KW-1185">Reference proteome</keyword>
<organism evidence="9 10">
    <name type="scientific">Adhaeribacter soli</name>
    <dbReference type="NCBI Taxonomy" id="2607655"/>
    <lineage>
        <taxon>Bacteria</taxon>
        <taxon>Pseudomonadati</taxon>
        <taxon>Bacteroidota</taxon>
        <taxon>Cytophagia</taxon>
        <taxon>Cytophagales</taxon>
        <taxon>Hymenobacteraceae</taxon>
        <taxon>Adhaeribacter</taxon>
    </lineage>
</organism>
<dbReference type="PANTHER" id="PTHR22726">
    <property type="entry name" value="METALLOENDOPEPTIDASE OMA1"/>
    <property type="match status" value="1"/>
</dbReference>
<comment type="similarity">
    <text evidence="6">Belongs to the peptidase M48 family.</text>
</comment>
<dbReference type="Pfam" id="PF01435">
    <property type="entry name" value="Peptidase_M48"/>
    <property type="match status" value="1"/>
</dbReference>
<dbReference type="GO" id="GO:0004222">
    <property type="term" value="F:metalloendopeptidase activity"/>
    <property type="evidence" value="ECO:0007669"/>
    <property type="project" value="InterPro"/>
</dbReference>
<feature type="domain" description="Peptidase M48" evidence="8">
    <location>
        <begin position="182"/>
        <end position="336"/>
    </location>
</feature>
<keyword evidence="2" id="KW-0479">Metal-binding</keyword>
<evidence type="ECO:0000259" key="8">
    <source>
        <dbReference type="Pfam" id="PF01435"/>
    </source>
</evidence>
<dbReference type="InterPro" id="IPR001915">
    <property type="entry name" value="Peptidase_M48"/>
</dbReference>
<keyword evidence="3 6" id="KW-0378">Hydrolase</keyword>
<feature type="transmembrane region" description="Helical" evidence="7">
    <location>
        <begin position="105"/>
        <end position="125"/>
    </location>
</feature>
<evidence type="ECO:0000313" key="9">
    <source>
        <dbReference type="EMBL" id="KAA9332601.1"/>
    </source>
</evidence>
<sequence length="359" mass="39960">MAVFQGLFFDGKTSSGQPVEIKLSPGLLVLTKKYGPEPSEFGWKIARISRNDFNDREQVVLEYASEPREVLEVNDPAFSGALQAAYPHAPFVKLKYSSFVSGNPLPLIGVLVGFIALIAAAYFWLIPKLTDVAAENMPTITEAQIGEALIGAMLKDEAIDSAKTVYAQKFFNHLHGKSENVATITVIDEKQANAFAVPGGNIVIFKPIIALTDNYAELAGLLAHENAHLQHRHSLKLLFRNLSTYFLASLLFGDVNGLMAILIENAENLKELEYNRDLEKEADMSGLELLRARKIDPNGMVNLFSALKDEHGKSAIPEFLSTHPVFDSRIEYLKAEIVKKPYQTQPNDSLEYYFRKLKE</sequence>
<comment type="caution">
    <text evidence="9">The sequence shown here is derived from an EMBL/GenBank/DDBJ whole genome shotgun (WGS) entry which is preliminary data.</text>
</comment>
<keyword evidence="5 6" id="KW-0482">Metalloprotease</keyword>
<dbReference type="PANTHER" id="PTHR22726:SF1">
    <property type="entry name" value="METALLOENDOPEPTIDASE OMA1, MITOCHONDRIAL"/>
    <property type="match status" value="1"/>
</dbReference>
<keyword evidence="7" id="KW-0812">Transmembrane</keyword>
<evidence type="ECO:0000256" key="4">
    <source>
        <dbReference type="ARBA" id="ARBA00022833"/>
    </source>
</evidence>
<dbReference type="Gene3D" id="3.30.2010.10">
    <property type="entry name" value="Metalloproteases ('zincins'), catalytic domain"/>
    <property type="match status" value="1"/>
</dbReference>
<dbReference type="CDD" id="cd07332">
    <property type="entry name" value="M48C_Oma1_like"/>
    <property type="match status" value="1"/>
</dbReference>
<evidence type="ECO:0000256" key="2">
    <source>
        <dbReference type="ARBA" id="ARBA00022723"/>
    </source>
</evidence>
<keyword evidence="4 6" id="KW-0862">Zinc</keyword>
<name>A0A5N1IRR4_9BACT</name>
<dbReference type="Proteomes" id="UP000326570">
    <property type="component" value="Unassembled WGS sequence"/>
</dbReference>
<comment type="cofactor">
    <cofactor evidence="6">
        <name>Zn(2+)</name>
        <dbReference type="ChEBI" id="CHEBI:29105"/>
    </cofactor>
    <text evidence="6">Binds 1 zinc ion per subunit.</text>
</comment>
<protein>
    <submittedName>
        <fullName evidence="9">M48 family metallopeptidase</fullName>
    </submittedName>
</protein>
<proteinExistence type="inferred from homology"/>
<dbReference type="EMBL" id="VTWT01000006">
    <property type="protein sequence ID" value="KAA9332601.1"/>
    <property type="molecule type" value="Genomic_DNA"/>
</dbReference>
<feature type="transmembrane region" description="Helical" evidence="7">
    <location>
        <begin position="242"/>
        <end position="263"/>
    </location>
</feature>
<accession>A0A5N1IRR4</accession>
<evidence type="ECO:0000256" key="1">
    <source>
        <dbReference type="ARBA" id="ARBA00022670"/>
    </source>
</evidence>
<keyword evidence="7" id="KW-1133">Transmembrane helix</keyword>
<dbReference type="RefSeq" id="WP_150904014.1">
    <property type="nucleotide sequence ID" value="NZ_VTWT01000006.1"/>
</dbReference>
<dbReference type="AlphaFoldDB" id="A0A5N1IRR4"/>